<comment type="subcellular location">
    <subcellularLocation>
        <location evidence="1">Secreted</location>
    </subcellularLocation>
</comment>
<keyword evidence="2" id="KW-0732">Signal</keyword>
<dbReference type="InterPro" id="IPR051398">
    <property type="entry name" value="Polysacch_Deacetylase"/>
</dbReference>
<dbReference type="Proteomes" id="UP000031967">
    <property type="component" value="Unassembled WGS sequence"/>
</dbReference>
<feature type="domain" description="NodB homology" evidence="3">
    <location>
        <begin position="55"/>
        <end position="215"/>
    </location>
</feature>
<evidence type="ECO:0000256" key="1">
    <source>
        <dbReference type="ARBA" id="ARBA00004613"/>
    </source>
</evidence>
<proteinExistence type="predicted"/>
<reference evidence="4 5" key="1">
    <citation type="submission" date="2014-12" db="EMBL/GenBank/DDBJ databases">
        <title>Draft genome sequence of Paenibacillus kamchatkensis strain B-2647.</title>
        <authorList>
            <person name="Karlyshev A.V."/>
            <person name="Kudryashova E.B."/>
        </authorList>
    </citation>
    <scope>NUCLEOTIDE SEQUENCE [LARGE SCALE GENOMIC DNA]</scope>
    <source>
        <strain evidence="4 5">VKM B-2647</strain>
    </source>
</reference>
<accession>A0ABR5ADP0</accession>
<dbReference type="SUPFAM" id="SSF88713">
    <property type="entry name" value="Glycoside hydrolase/deacetylase"/>
    <property type="match status" value="1"/>
</dbReference>
<dbReference type="PANTHER" id="PTHR34216">
    <property type="match status" value="1"/>
</dbReference>
<organism evidence="4 5">
    <name type="scientific">Gordoniibacillus kamchatkensis</name>
    <dbReference type="NCBI Taxonomy" id="1590651"/>
    <lineage>
        <taxon>Bacteria</taxon>
        <taxon>Bacillati</taxon>
        <taxon>Bacillota</taxon>
        <taxon>Bacilli</taxon>
        <taxon>Bacillales</taxon>
        <taxon>Paenibacillaceae</taxon>
        <taxon>Gordoniibacillus</taxon>
    </lineage>
</organism>
<keyword evidence="5" id="KW-1185">Reference proteome</keyword>
<dbReference type="InterPro" id="IPR011330">
    <property type="entry name" value="Glyco_hydro/deAcase_b/a-brl"/>
</dbReference>
<name>A0ABR5ADP0_9BACL</name>
<dbReference type="EMBL" id="JXAK01000043">
    <property type="protein sequence ID" value="KIL39148.1"/>
    <property type="molecule type" value="Genomic_DNA"/>
</dbReference>
<comment type="caution">
    <text evidence="4">The sequence shown here is derived from an EMBL/GenBank/DDBJ whole genome shotgun (WGS) entry which is preliminary data.</text>
</comment>
<dbReference type="Gene3D" id="3.20.20.370">
    <property type="entry name" value="Glycoside hydrolase/deacetylase"/>
    <property type="match status" value="1"/>
</dbReference>
<evidence type="ECO:0000313" key="5">
    <source>
        <dbReference type="Proteomes" id="UP000031967"/>
    </source>
</evidence>
<evidence type="ECO:0000256" key="2">
    <source>
        <dbReference type="ARBA" id="ARBA00022729"/>
    </source>
</evidence>
<dbReference type="PROSITE" id="PS51677">
    <property type="entry name" value="NODB"/>
    <property type="match status" value="1"/>
</dbReference>
<dbReference type="CDD" id="cd10918">
    <property type="entry name" value="CE4_NodB_like_5s_6s"/>
    <property type="match status" value="1"/>
</dbReference>
<evidence type="ECO:0000259" key="3">
    <source>
        <dbReference type="PROSITE" id="PS51677"/>
    </source>
</evidence>
<gene>
    <name evidence="4" type="ORF">SD70_22015</name>
</gene>
<dbReference type="Pfam" id="PF01522">
    <property type="entry name" value="Polysacc_deac_1"/>
    <property type="match status" value="1"/>
</dbReference>
<dbReference type="InterPro" id="IPR002509">
    <property type="entry name" value="NODB_dom"/>
</dbReference>
<sequence length="215" mass="24249">MLNYHSIDIDPDSTLTLAPDKLAAQMEHLAKEGYTPLSLGDFTAIIEKRKPAPPKPVLLTFDDGYADNYEQAMPVLKRYGFPATVFISPGVVGQDDYYLNWEQVKEMREAGWDIQPHGMTHPHLPELSKEQQKKEITEARRQIEEQLGTTADIFCYPYGEFNKQTLAILKEGGFRYAFTIEQGVASSSQPPLQLKRIYVNGKESLAAWSKKLAAP</sequence>
<dbReference type="PANTHER" id="PTHR34216:SF3">
    <property type="entry name" value="POLY-BETA-1,6-N-ACETYL-D-GLUCOSAMINE N-DEACETYLASE"/>
    <property type="match status" value="1"/>
</dbReference>
<protein>
    <submittedName>
        <fullName evidence="4">Polysaccharide deacetylase</fullName>
    </submittedName>
</protein>
<evidence type="ECO:0000313" key="4">
    <source>
        <dbReference type="EMBL" id="KIL39148.1"/>
    </source>
</evidence>